<dbReference type="STRING" id="139420.A0A371DJP7"/>
<dbReference type="OrthoDB" id="2736529at2759"/>
<protein>
    <recommendedName>
        <fullName evidence="3">F-box domain-containing protein</fullName>
    </recommendedName>
</protein>
<reference evidence="1 2" key="1">
    <citation type="journal article" date="2018" name="Biotechnol. Biofuels">
        <title>Integrative visual omics of the white-rot fungus Polyporus brumalis exposes the biotechnological potential of its oxidative enzymes for delignifying raw plant biomass.</title>
        <authorList>
            <person name="Miyauchi S."/>
            <person name="Rancon A."/>
            <person name="Drula E."/>
            <person name="Hage H."/>
            <person name="Chaduli D."/>
            <person name="Favel A."/>
            <person name="Grisel S."/>
            <person name="Henrissat B."/>
            <person name="Herpoel-Gimbert I."/>
            <person name="Ruiz-Duenas F.J."/>
            <person name="Chevret D."/>
            <person name="Hainaut M."/>
            <person name="Lin J."/>
            <person name="Wang M."/>
            <person name="Pangilinan J."/>
            <person name="Lipzen A."/>
            <person name="Lesage-Meessen L."/>
            <person name="Navarro D."/>
            <person name="Riley R."/>
            <person name="Grigoriev I.V."/>
            <person name="Zhou S."/>
            <person name="Raouche S."/>
            <person name="Rosso M.N."/>
        </authorList>
    </citation>
    <scope>NUCLEOTIDE SEQUENCE [LARGE SCALE GENOMIC DNA]</scope>
    <source>
        <strain evidence="1 2">BRFM 1820</strain>
    </source>
</reference>
<evidence type="ECO:0000313" key="1">
    <source>
        <dbReference type="EMBL" id="RDX52752.1"/>
    </source>
</evidence>
<accession>A0A371DJP7</accession>
<sequence length="397" mass="44449">MVRVLSERLRSLTYEAKKNVTKLSAFMKSMVSVPAPHLQTLHLLVDPHDESRIVDDRYLSGLGIFGADDDLTHLPILRSLRLHGICIPWTSNRYAKLSVLEVDTPEMRAPSQRRLLQQCPTLTYLRLCLPGLSAPVVSQDDPAWIISLPLLSKLKLEDMPPGDIRGLLSHLSLPSTTRYSIQTSADDDVPDRILPSNRSRLPGLMACDRVEFNCGDLGDSMTINCYRDHHATGIDRPILTLRVDVVPATLTTMMSLLDITYARTIVVCNLWDEDGAELEWETLFASVCDLRTLRLVYPMERAAFVNALKVLAQPRDVSSDAGDVGMQRPLCVELTELELIGARCSDCMQDALLQVCRWRKDEGVPLARLELLEVNGMDPDVIRQLQELVAEVSVNEL</sequence>
<evidence type="ECO:0008006" key="3">
    <source>
        <dbReference type="Google" id="ProtNLM"/>
    </source>
</evidence>
<dbReference type="Proteomes" id="UP000256964">
    <property type="component" value="Unassembled WGS sequence"/>
</dbReference>
<organism evidence="1 2">
    <name type="scientific">Lentinus brumalis</name>
    <dbReference type="NCBI Taxonomy" id="2498619"/>
    <lineage>
        <taxon>Eukaryota</taxon>
        <taxon>Fungi</taxon>
        <taxon>Dikarya</taxon>
        <taxon>Basidiomycota</taxon>
        <taxon>Agaricomycotina</taxon>
        <taxon>Agaricomycetes</taxon>
        <taxon>Polyporales</taxon>
        <taxon>Polyporaceae</taxon>
        <taxon>Lentinus</taxon>
    </lineage>
</organism>
<proteinExistence type="predicted"/>
<evidence type="ECO:0000313" key="2">
    <source>
        <dbReference type="Proteomes" id="UP000256964"/>
    </source>
</evidence>
<gene>
    <name evidence="1" type="ORF">OH76DRAFT_123402</name>
</gene>
<keyword evidence="2" id="KW-1185">Reference proteome</keyword>
<dbReference type="AlphaFoldDB" id="A0A371DJP7"/>
<dbReference type="EMBL" id="KZ857389">
    <property type="protein sequence ID" value="RDX52752.1"/>
    <property type="molecule type" value="Genomic_DNA"/>
</dbReference>
<name>A0A371DJP7_9APHY</name>